<name>A0A0A8ZJZ1_ARUDO</name>
<protein>
    <submittedName>
        <fullName evidence="1">Uncharacterized protein</fullName>
    </submittedName>
</protein>
<dbReference type="EMBL" id="GBRH01260835">
    <property type="protein sequence ID" value="JAD37060.1"/>
    <property type="molecule type" value="Transcribed_RNA"/>
</dbReference>
<reference evidence="1" key="1">
    <citation type="submission" date="2014-09" db="EMBL/GenBank/DDBJ databases">
        <authorList>
            <person name="Magalhaes I.L.F."/>
            <person name="Oliveira U."/>
            <person name="Santos F.R."/>
            <person name="Vidigal T.H.D.A."/>
            <person name="Brescovit A.D."/>
            <person name="Santos A.J."/>
        </authorList>
    </citation>
    <scope>NUCLEOTIDE SEQUENCE</scope>
    <source>
        <tissue evidence="1">Shoot tissue taken approximately 20 cm above the soil surface</tissue>
    </source>
</reference>
<organism evidence="1">
    <name type="scientific">Arundo donax</name>
    <name type="common">Giant reed</name>
    <name type="synonym">Donax arundinaceus</name>
    <dbReference type="NCBI Taxonomy" id="35708"/>
    <lineage>
        <taxon>Eukaryota</taxon>
        <taxon>Viridiplantae</taxon>
        <taxon>Streptophyta</taxon>
        <taxon>Embryophyta</taxon>
        <taxon>Tracheophyta</taxon>
        <taxon>Spermatophyta</taxon>
        <taxon>Magnoliopsida</taxon>
        <taxon>Liliopsida</taxon>
        <taxon>Poales</taxon>
        <taxon>Poaceae</taxon>
        <taxon>PACMAD clade</taxon>
        <taxon>Arundinoideae</taxon>
        <taxon>Arundineae</taxon>
        <taxon>Arundo</taxon>
    </lineage>
</organism>
<dbReference type="AlphaFoldDB" id="A0A0A8ZJZ1"/>
<accession>A0A0A8ZJZ1</accession>
<sequence length="28" mass="3153">MLTLDARNLQSTVEVKGLSVQQKFLYIG</sequence>
<reference evidence="1" key="2">
    <citation type="journal article" date="2015" name="Data Brief">
        <title>Shoot transcriptome of the giant reed, Arundo donax.</title>
        <authorList>
            <person name="Barrero R.A."/>
            <person name="Guerrero F.D."/>
            <person name="Moolhuijzen P."/>
            <person name="Goolsby J.A."/>
            <person name="Tidwell J."/>
            <person name="Bellgard S.E."/>
            <person name="Bellgard M.I."/>
        </authorList>
    </citation>
    <scope>NUCLEOTIDE SEQUENCE</scope>
    <source>
        <tissue evidence="1">Shoot tissue taken approximately 20 cm above the soil surface</tissue>
    </source>
</reference>
<evidence type="ECO:0000313" key="1">
    <source>
        <dbReference type="EMBL" id="JAD37060.1"/>
    </source>
</evidence>
<proteinExistence type="predicted"/>